<proteinExistence type="predicted"/>
<name>A0ABX1VH84_9PLAN</name>
<feature type="region of interest" description="Disordered" evidence="1">
    <location>
        <begin position="31"/>
        <end position="94"/>
    </location>
</feature>
<organism evidence="4 5">
    <name type="scientific">Alienimonas chondri</name>
    <dbReference type="NCBI Taxonomy" id="2681879"/>
    <lineage>
        <taxon>Bacteria</taxon>
        <taxon>Pseudomonadati</taxon>
        <taxon>Planctomycetota</taxon>
        <taxon>Planctomycetia</taxon>
        <taxon>Planctomycetales</taxon>
        <taxon>Planctomycetaceae</taxon>
        <taxon>Alienimonas</taxon>
    </lineage>
</organism>
<reference evidence="4 5" key="1">
    <citation type="journal article" date="2020" name="Syst. Appl. Microbiol.">
        <title>Alienimonas chondri sp. nov., a novel planctomycete isolated from the biofilm of the red alga Chondrus crispus.</title>
        <authorList>
            <person name="Vitorino I."/>
            <person name="Albuquerque L."/>
            <person name="Wiegand S."/>
            <person name="Kallscheuer N."/>
            <person name="da Costa M.S."/>
            <person name="Lobo-da-Cunha A."/>
            <person name="Jogler C."/>
            <person name="Lage O.M."/>
        </authorList>
    </citation>
    <scope>NUCLEOTIDE SEQUENCE [LARGE SCALE GENOMIC DNA]</scope>
    <source>
        <strain evidence="4 5">LzC2</strain>
    </source>
</reference>
<dbReference type="Gene3D" id="2.40.160.100">
    <property type="match status" value="1"/>
</dbReference>
<keyword evidence="2" id="KW-0732">Signal</keyword>
<dbReference type="Proteomes" id="UP000609651">
    <property type="component" value="Unassembled WGS sequence"/>
</dbReference>
<evidence type="ECO:0000256" key="2">
    <source>
        <dbReference type="SAM" id="SignalP"/>
    </source>
</evidence>
<comment type="caution">
    <text evidence="4">The sequence shown here is derived from an EMBL/GenBank/DDBJ whole genome shotgun (WGS) entry which is preliminary data.</text>
</comment>
<dbReference type="EMBL" id="WTPX01000087">
    <property type="protein sequence ID" value="NNJ26618.1"/>
    <property type="molecule type" value="Genomic_DNA"/>
</dbReference>
<dbReference type="InterPro" id="IPR053728">
    <property type="entry name" value="Alginate_Permeability_Chnl"/>
</dbReference>
<feature type="chain" id="PRO_5045893188" description="Alginate export domain-containing protein" evidence="2">
    <location>
        <begin position="31"/>
        <end position="559"/>
    </location>
</feature>
<feature type="signal peptide" evidence="2">
    <location>
        <begin position="1"/>
        <end position="30"/>
    </location>
</feature>
<evidence type="ECO:0000313" key="5">
    <source>
        <dbReference type="Proteomes" id="UP000609651"/>
    </source>
</evidence>
<sequence>MESVVLTSPLARRLARGVALTLLCGGPAYAQSPPPAPAPASGTASGTASASTETAVPQNAAAGPTQPPSGPQQIQQGAPGGVRSSPAVTPPPSPYKPLFFENDFSGYVGKPPYIFGEDFKLVTLSECPTVTLTAGGQVRHRMHSEDNRLRPDGETATSYQLLRNRNYVDLKTEYVRAYVESINAYNAGSEIDELIIDENRWDLLNAFVDFHLYDVAGGAGTFRVGRQEILYGDQHLLSPLDWSNTRRNFEGYKFIHQADDWRLDLFSLNPVNGAAGSRGFDVNSFDEDDEDKPLWGAWLNRKLAGGASADLFYIGQDREAPRSRTGARIPSVRSADGLRHLVGGRLSGTVPVTSGLGCDGGCDGGGGKVVRTWDYDVQGGYQFGDDDGEDVSAAFFNAAGGHTWNSLAWKPRVGALFYYGSGDDDPNDGENNTFYTYYPLAHAYWGIIDNLNGQNLLDYALFASVKPTDKLSVTGGYHLFRKDSGSDFLYNVAQVGLGPRNAGTDIGNELDVVANYQATPNLGFQLGYAHFWYGDFAEDNFAQASDDGEFVYFQTTFNY</sequence>
<feature type="compositionally biased region" description="Low complexity" evidence="1">
    <location>
        <begin position="39"/>
        <end position="64"/>
    </location>
</feature>
<keyword evidence="5" id="KW-1185">Reference proteome</keyword>
<dbReference type="Pfam" id="PF13372">
    <property type="entry name" value="Alginate_exp"/>
    <property type="match status" value="1"/>
</dbReference>
<evidence type="ECO:0000313" key="4">
    <source>
        <dbReference type="EMBL" id="NNJ26618.1"/>
    </source>
</evidence>
<protein>
    <recommendedName>
        <fullName evidence="3">Alginate export domain-containing protein</fullName>
    </recommendedName>
</protein>
<evidence type="ECO:0000256" key="1">
    <source>
        <dbReference type="SAM" id="MobiDB-lite"/>
    </source>
</evidence>
<feature type="domain" description="Alginate export" evidence="3">
    <location>
        <begin position="132"/>
        <end position="544"/>
    </location>
</feature>
<evidence type="ECO:0000259" key="3">
    <source>
        <dbReference type="Pfam" id="PF13372"/>
    </source>
</evidence>
<accession>A0ABX1VH84</accession>
<dbReference type="InterPro" id="IPR025388">
    <property type="entry name" value="Alginate_export_dom"/>
</dbReference>
<gene>
    <name evidence="4" type="ORF">LzC2_27070</name>
</gene>